<dbReference type="Pfam" id="PF14033">
    <property type="entry name" value="DUF4246"/>
    <property type="match status" value="1"/>
</dbReference>
<dbReference type="InterPro" id="IPR049192">
    <property type="entry name" value="DUF4246_C"/>
</dbReference>
<reference evidence="3" key="2">
    <citation type="submission" date="2009-11" db="EMBL/GenBank/DDBJ databases">
        <title>The Genome Sequence of Allomyces macrogynus strain ATCC 38327.</title>
        <authorList>
            <consortium name="The Broad Institute Genome Sequencing Platform"/>
            <person name="Russ C."/>
            <person name="Cuomo C."/>
            <person name="Shea T."/>
            <person name="Young S.K."/>
            <person name="Zeng Q."/>
            <person name="Koehrsen M."/>
            <person name="Haas B."/>
            <person name="Borodovsky M."/>
            <person name="Guigo R."/>
            <person name="Alvarado L."/>
            <person name="Berlin A."/>
            <person name="Borenstein D."/>
            <person name="Chen Z."/>
            <person name="Engels R."/>
            <person name="Freedman E."/>
            <person name="Gellesch M."/>
            <person name="Goldberg J."/>
            <person name="Griggs A."/>
            <person name="Gujja S."/>
            <person name="Heiman D."/>
            <person name="Hepburn T."/>
            <person name="Howarth C."/>
            <person name="Jen D."/>
            <person name="Larson L."/>
            <person name="Lewis B."/>
            <person name="Mehta T."/>
            <person name="Park D."/>
            <person name="Pearson M."/>
            <person name="Roberts A."/>
            <person name="Saif S."/>
            <person name="Shenoy N."/>
            <person name="Sisk P."/>
            <person name="Stolte C."/>
            <person name="Sykes S."/>
            <person name="Walk T."/>
            <person name="White J."/>
            <person name="Yandava C."/>
            <person name="Burger G."/>
            <person name="Gray M.W."/>
            <person name="Holland P.W.H."/>
            <person name="King N."/>
            <person name="Lang F.B.F."/>
            <person name="Roger A.J."/>
            <person name="Ruiz-Trillo I."/>
            <person name="Lander E."/>
            <person name="Nusbaum C."/>
        </authorList>
    </citation>
    <scope>NUCLEOTIDE SEQUENCE [LARGE SCALE GENOMIC DNA]</scope>
    <source>
        <strain evidence="3">ATCC 38327</strain>
    </source>
</reference>
<gene>
    <name evidence="2" type="ORF">AMAG_18864</name>
</gene>
<evidence type="ECO:0000313" key="3">
    <source>
        <dbReference type="Proteomes" id="UP000054350"/>
    </source>
</evidence>
<organism evidence="2 3">
    <name type="scientific">Allomyces macrogynus (strain ATCC 38327)</name>
    <name type="common">Allomyces javanicus var. macrogynus</name>
    <dbReference type="NCBI Taxonomy" id="578462"/>
    <lineage>
        <taxon>Eukaryota</taxon>
        <taxon>Fungi</taxon>
        <taxon>Fungi incertae sedis</taxon>
        <taxon>Blastocladiomycota</taxon>
        <taxon>Blastocladiomycetes</taxon>
        <taxon>Blastocladiales</taxon>
        <taxon>Blastocladiaceae</taxon>
        <taxon>Allomyces</taxon>
    </lineage>
</organism>
<keyword evidence="3" id="KW-1185">Reference proteome</keyword>
<accession>A0A0L0SJ07</accession>
<dbReference type="OrthoDB" id="415532at2759"/>
<evidence type="ECO:0000313" key="2">
    <source>
        <dbReference type="EMBL" id="KNE62439.1"/>
    </source>
</evidence>
<dbReference type="Proteomes" id="UP000054350">
    <property type="component" value="Unassembled WGS sequence"/>
</dbReference>
<evidence type="ECO:0000259" key="1">
    <source>
        <dbReference type="Pfam" id="PF14033"/>
    </source>
</evidence>
<protein>
    <recommendedName>
        <fullName evidence="1">DUF4246 domain-containing protein</fullName>
    </recommendedName>
</protein>
<dbReference type="VEuPathDB" id="FungiDB:AMAG_18864"/>
<name>A0A0L0SJ07_ALLM3</name>
<dbReference type="AlphaFoldDB" id="A0A0L0SJ07"/>
<proteinExistence type="predicted"/>
<dbReference type="EMBL" id="GG745340">
    <property type="protein sequence ID" value="KNE62439.1"/>
    <property type="molecule type" value="Genomic_DNA"/>
</dbReference>
<reference evidence="2 3" key="1">
    <citation type="submission" date="2009-11" db="EMBL/GenBank/DDBJ databases">
        <title>Annotation of Allomyces macrogynus ATCC 38327.</title>
        <authorList>
            <consortium name="The Broad Institute Genome Sequencing Platform"/>
            <person name="Russ C."/>
            <person name="Cuomo C."/>
            <person name="Burger G."/>
            <person name="Gray M.W."/>
            <person name="Holland P.W.H."/>
            <person name="King N."/>
            <person name="Lang F.B.F."/>
            <person name="Roger A.J."/>
            <person name="Ruiz-Trillo I."/>
            <person name="Young S.K."/>
            <person name="Zeng Q."/>
            <person name="Gargeya S."/>
            <person name="Fitzgerald M."/>
            <person name="Haas B."/>
            <person name="Abouelleil A."/>
            <person name="Alvarado L."/>
            <person name="Arachchi H.M."/>
            <person name="Berlin A."/>
            <person name="Chapman S.B."/>
            <person name="Gearin G."/>
            <person name="Goldberg J."/>
            <person name="Griggs A."/>
            <person name="Gujja S."/>
            <person name="Hansen M."/>
            <person name="Heiman D."/>
            <person name="Howarth C."/>
            <person name="Larimer J."/>
            <person name="Lui A."/>
            <person name="MacDonald P.J.P."/>
            <person name="McCowen C."/>
            <person name="Montmayeur A."/>
            <person name="Murphy C."/>
            <person name="Neiman D."/>
            <person name="Pearson M."/>
            <person name="Priest M."/>
            <person name="Roberts A."/>
            <person name="Saif S."/>
            <person name="Shea T."/>
            <person name="Sisk P."/>
            <person name="Stolte C."/>
            <person name="Sykes S."/>
            <person name="Wortman J."/>
            <person name="Nusbaum C."/>
            <person name="Birren B."/>
        </authorList>
    </citation>
    <scope>NUCLEOTIDE SEQUENCE [LARGE SCALE GENOMIC DNA]</scope>
    <source>
        <strain evidence="2 3">ATCC 38327</strain>
    </source>
</reference>
<feature type="domain" description="DUF4246" evidence="1">
    <location>
        <begin position="10"/>
        <end position="45"/>
    </location>
</feature>
<sequence>MTDQNDASRRIAGMANEANVATALYFFDLDNIFDAKIQFRSTIQWPECEDYDYRGIEFVLWP</sequence>